<dbReference type="GO" id="GO:0016491">
    <property type="term" value="F:oxidoreductase activity"/>
    <property type="evidence" value="ECO:0007669"/>
    <property type="project" value="UniProtKB-KW"/>
</dbReference>
<dbReference type="InterPro" id="IPR036884">
    <property type="entry name" value="2Fe-2S-bd_dom_sf"/>
</dbReference>
<protein>
    <submittedName>
        <fullName evidence="8">(2Fe-2S)-binding protein</fullName>
    </submittedName>
</protein>
<organism evidence="8 9">
    <name type="scientific">Anoxybacter fermentans</name>
    <dbReference type="NCBI Taxonomy" id="1323375"/>
    <lineage>
        <taxon>Bacteria</taxon>
        <taxon>Bacillati</taxon>
        <taxon>Bacillota</taxon>
        <taxon>Clostridia</taxon>
        <taxon>Halanaerobiales</taxon>
        <taxon>Anoxybacter</taxon>
    </lineage>
</organism>
<evidence type="ECO:0000256" key="2">
    <source>
        <dbReference type="ARBA" id="ARBA00022723"/>
    </source>
</evidence>
<dbReference type="AlphaFoldDB" id="A0A3S9SWG1"/>
<dbReference type="InterPro" id="IPR012675">
    <property type="entry name" value="Beta-grasp_dom_sf"/>
</dbReference>
<keyword evidence="5" id="KW-0411">Iron-sulfur</keyword>
<dbReference type="PROSITE" id="PS00197">
    <property type="entry name" value="2FE2S_FER_1"/>
    <property type="match status" value="1"/>
</dbReference>
<dbReference type="EMBL" id="CP016379">
    <property type="protein sequence ID" value="AZR72667.1"/>
    <property type="molecule type" value="Genomic_DNA"/>
</dbReference>
<evidence type="ECO:0000256" key="1">
    <source>
        <dbReference type="ARBA" id="ARBA00022714"/>
    </source>
</evidence>
<dbReference type="InterPro" id="IPR006058">
    <property type="entry name" value="2Fe2S_fd_BS"/>
</dbReference>
<evidence type="ECO:0000313" key="8">
    <source>
        <dbReference type="EMBL" id="AZR72667.1"/>
    </source>
</evidence>
<evidence type="ECO:0000256" key="5">
    <source>
        <dbReference type="ARBA" id="ARBA00023014"/>
    </source>
</evidence>
<reference evidence="8 9" key="1">
    <citation type="submission" date="2016-07" db="EMBL/GenBank/DDBJ databases">
        <title>Genome and transcriptome analysis of iron-reducing fermentative bacteria Anoxybacter fermentans.</title>
        <authorList>
            <person name="Zeng X."/>
            <person name="Shao Z."/>
        </authorList>
    </citation>
    <scope>NUCLEOTIDE SEQUENCE [LARGE SCALE GENOMIC DNA]</scope>
    <source>
        <strain evidence="8 9">DY22613</strain>
    </source>
</reference>
<keyword evidence="9" id="KW-1185">Reference proteome</keyword>
<dbReference type="Gene3D" id="1.10.150.120">
    <property type="entry name" value="[2Fe-2S]-binding domain"/>
    <property type="match status" value="1"/>
</dbReference>
<dbReference type="GO" id="GO:0051537">
    <property type="term" value="F:2 iron, 2 sulfur cluster binding"/>
    <property type="evidence" value="ECO:0007669"/>
    <property type="project" value="UniProtKB-KW"/>
</dbReference>
<dbReference type="Gene3D" id="3.10.20.30">
    <property type="match status" value="1"/>
</dbReference>
<name>A0A3S9SWG1_9FIRM</name>
<dbReference type="PANTHER" id="PTHR44379">
    <property type="entry name" value="OXIDOREDUCTASE WITH IRON-SULFUR SUBUNIT"/>
    <property type="match status" value="1"/>
</dbReference>
<dbReference type="SUPFAM" id="SSF47741">
    <property type="entry name" value="CO dehydrogenase ISP C-domain like"/>
    <property type="match status" value="1"/>
</dbReference>
<comment type="pathway">
    <text evidence="6">Alkaloid degradation; nicotine degradation.</text>
</comment>
<keyword evidence="3" id="KW-0560">Oxidoreductase</keyword>
<dbReference type="PANTHER" id="PTHR44379:SF5">
    <property type="entry name" value="OXIDOREDUCTASE WITH IRON-SULFUR SUBUNIT"/>
    <property type="match status" value="1"/>
</dbReference>
<evidence type="ECO:0000256" key="3">
    <source>
        <dbReference type="ARBA" id="ARBA00023002"/>
    </source>
</evidence>
<dbReference type="RefSeq" id="WP_127015997.1">
    <property type="nucleotide sequence ID" value="NZ_CP016379.1"/>
</dbReference>
<keyword evidence="4" id="KW-0408">Iron</keyword>
<gene>
    <name evidence="8" type="ORF">BBF96_04240</name>
</gene>
<dbReference type="InterPro" id="IPR002888">
    <property type="entry name" value="2Fe-2S-bd"/>
</dbReference>
<evidence type="ECO:0000259" key="7">
    <source>
        <dbReference type="PROSITE" id="PS51085"/>
    </source>
</evidence>
<sequence length="154" mass="16553">MKKYKISFVINGRNKELEVPANMTLLEMLREELDLTGAKCGCGGGECGACTVIMNGEPVNSCLVLAPEVDGAEILTVEGLVKGTELDKIQESFIEHAALQCGYCTPGMIMSAKALLTKNPNPTEKEIREAISGNLCRCTGYEKIVEAIKAVAQK</sequence>
<dbReference type="PROSITE" id="PS51085">
    <property type="entry name" value="2FE2S_FER_2"/>
    <property type="match status" value="1"/>
</dbReference>
<dbReference type="Pfam" id="PF01799">
    <property type="entry name" value="Fer2_2"/>
    <property type="match status" value="1"/>
</dbReference>
<dbReference type="GO" id="GO:0046872">
    <property type="term" value="F:metal ion binding"/>
    <property type="evidence" value="ECO:0007669"/>
    <property type="project" value="UniProtKB-KW"/>
</dbReference>
<evidence type="ECO:0000313" key="9">
    <source>
        <dbReference type="Proteomes" id="UP000267250"/>
    </source>
</evidence>
<dbReference type="FunFam" id="1.10.150.120:FF:000003">
    <property type="entry name" value="Carbon monoxide dehydrogenase, small subunit"/>
    <property type="match status" value="1"/>
</dbReference>
<dbReference type="Pfam" id="PF00111">
    <property type="entry name" value="Fer2"/>
    <property type="match status" value="1"/>
</dbReference>
<dbReference type="SUPFAM" id="SSF54292">
    <property type="entry name" value="2Fe-2S ferredoxin-like"/>
    <property type="match status" value="1"/>
</dbReference>
<evidence type="ECO:0000256" key="6">
    <source>
        <dbReference type="ARBA" id="ARBA00060707"/>
    </source>
</evidence>
<dbReference type="InterPro" id="IPR051452">
    <property type="entry name" value="Diverse_Oxidoreductases"/>
</dbReference>
<dbReference type="OrthoDB" id="9796880at2"/>
<feature type="domain" description="2Fe-2S ferredoxin-type" evidence="7">
    <location>
        <begin position="4"/>
        <end position="80"/>
    </location>
</feature>
<evidence type="ECO:0000256" key="4">
    <source>
        <dbReference type="ARBA" id="ARBA00023004"/>
    </source>
</evidence>
<dbReference type="KEGG" id="aft:BBF96_04240"/>
<dbReference type="FunFam" id="3.10.20.30:FF:000020">
    <property type="entry name" value="Xanthine dehydrogenase iron-sulfur subunit"/>
    <property type="match status" value="1"/>
</dbReference>
<keyword evidence="2" id="KW-0479">Metal-binding</keyword>
<dbReference type="InterPro" id="IPR036010">
    <property type="entry name" value="2Fe-2S_ferredoxin-like_sf"/>
</dbReference>
<accession>A0A3S9SWG1</accession>
<dbReference type="Proteomes" id="UP000267250">
    <property type="component" value="Chromosome"/>
</dbReference>
<proteinExistence type="predicted"/>
<dbReference type="InterPro" id="IPR001041">
    <property type="entry name" value="2Fe-2S_ferredoxin-type"/>
</dbReference>
<keyword evidence="1" id="KW-0001">2Fe-2S</keyword>